<evidence type="ECO:0000313" key="4">
    <source>
        <dbReference type="Proteomes" id="UP000612362"/>
    </source>
</evidence>
<feature type="region of interest" description="Disordered" evidence="1">
    <location>
        <begin position="208"/>
        <end position="234"/>
    </location>
</feature>
<feature type="compositionally biased region" description="Low complexity" evidence="1">
    <location>
        <begin position="517"/>
        <end position="530"/>
    </location>
</feature>
<evidence type="ECO:0000256" key="1">
    <source>
        <dbReference type="SAM" id="MobiDB-lite"/>
    </source>
</evidence>
<dbReference type="Pfam" id="PF05257">
    <property type="entry name" value="CHAP"/>
    <property type="match status" value="1"/>
</dbReference>
<dbReference type="SUPFAM" id="SSF69318">
    <property type="entry name" value="Integrin alpha N-terminal domain"/>
    <property type="match status" value="1"/>
</dbReference>
<feature type="compositionally biased region" description="Low complexity" evidence="1">
    <location>
        <begin position="408"/>
        <end position="467"/>
    </location>
</feature>
<feature type="compositionally biased region" description="Polar residues" evidence="1">
    <location>
        <begin position="531"/>
        <end position="557"/>
    </location>
</feature>
<feature type="compositionally biased region" description="Low complexity" evidence="1">
    <location>
        <begin position="479"/>
        <end position="505"/>
    </location>
</feature>
<feature type="domain" description="Peptidase C51" evidence="2">
    <location>
        <begin position="57"/>
        <end position="196"/>
    </location>
</feature>
<feature type="compositionally biased region" description="Pro residues" evidence="1">
    <location>
        <begin position="506"/>
        <end position="516"/>
    </location>
</feature>
<dbReference type="PROSITE" id="PS50911">
    <property type="entry name" value="CHAP"/>
    <property type="match status" value="1"/>
</dbReference>
<feature type="compositionally biased region" description="Pro residues" evidence="1">
    <location>
        <begin position="468"/>
        <end position="478"/>
    </location>
</feature>
<feature type="region of interest" description="Disordered" evidence="1">
    <location>
        <begin position="407"/>
        <end position="558"/>
    </location>
</feature>
<keyword evidence="4" id="KW-1185">Reference proteome</keyword>
<dbReference type="RefSeq" id="WP_220192576.1">
    <property type="nucleotide sequence ID" value="NZ_BNJF01000001.1"/>
</dbReference>
<dbReference type="InterPro" id="IPR028994">
    <property type="entry name" value="Integrin_alpha_N"/>
</dbReference>
<dbReference type="EMBL" id="BNJF01000001">
    <property type="protein sequence ID" value="GHO43088.1"/>
    <property type="molecule type" value="Genomic_DNA"/>
</dbReference>
<accession>A0A8J3HY28</accession>
<name>A0A8J3HY28_9CHLR</name>
<proteinExistence type="predicted"/>
<dbReference type="Proteomes" id="UP000612362">
    <property type="component" value="Unassembled WGS sequence"/>
</dbReference>
<dbReference type="Gene3D" id="3.90.1720.10">
    <property type="entry name" value="endopeptidase domain like (from Nostoc punctiforme)"/>
    <property type="match status" value="1"/>
</dbReference>
<evidence type="ECO:0000259" key="2">
    <source>
        <dbReference type="PROSITE" id="PS50911"/>
    </source>
</evidence>
<protein>
    <recommendedName>
        <fullName evidence="2">Peptidase C51 domain-containing protein</fullName>
    </recommendedName>
</protein>
<feature type="compositionally biased region" description="Polar residues" evidence="1">
    <location>
        <begin position="208"/>
        <end position="227"/>
    </location>
</feature>
<dbReference type="InterPro" id="IPR038765">
    <property type="entry name" value="Papain-like_cys_pep_sf"/>
</dbReference>
<dbReference type="SUPFAM" id="SSF54001">
    <property type="entry name" value="Cysteine proteinases"/>
    <property type="match status" value="1"/>
</dbReference>
<dbReference type="AlphaFoldDB" id="A0A8J3HY28"/>
<organism evidence="3 4">
    <name type="scientific">Ktedonospora formicarum</name>
    <dbReference type="NCBI Taxonomy" id="2778364"/>
    <lineage>
        <taxon>Bacteria</taxon>
        <taxon>Bacillati</taxon>
        <taxon>Chloroflexota</taxon>
        <taxon>Ktedonobacteria</taxon>
        <taxon>Ktedonobacterales</taxon>
        <taxon>Ktedonobacteraceae</taxon>
        <taxon>Ktedonospora</taxon>
    </lineage>
</organism>
<comment type="caution">
    <text evidence="3">The sequence shown here is derived from an EMBL/GenBank/DDBJ whole genome shotgun (WGS) entry which is preliminary data.</text>
</comment>
<gene>
    <name evidence="3" type="ORF">KSX_12510</name>
</gene>
<dbReference type="InterPro" id="IPR007921">
    <property type="entry name" value="CHAP_dom"/>
</dbReference>
<reference evidence="3" key="1">
    <citation type="submission" date="2020-10" db="EMBL/GenBank/DDBJ databases">
        <title>Taxonomic study of unclassified bacteria belonging to the class Ktedonobacteria.</title>
        <authorList>
            <person name="Yabe S."/>
            <person name="Wang C.M."/>
            <person name="Zheng Y."/>
            <person name="Sakai Y."/>
            <person name="Cavaletti L."/>
            <person name="Monciardini P."/>
            <person name="Donadio S."/>
        </authorList>
    </citation>
    <scope>NUCLEOTIDE SEQUENCE</scope>
    <source>
        <strain evidence="3">SOSP1-1</strain>
    </source>
</reference>
<sequence>MRPGIHWLIASHHQRVVRSCSLLLILAVVIVEFLPWSASASYAMAQQHTVATVDQNCQQVGFSPNGNPYPICPGPFPTGGNCTWWAWEQWHLLGYDLPRNWGNAAAWAVDAVRAGFSVGTVPRLGAIAVFPVGDGVWAYGAEGHVAFVTSVGSDGQTFNVTYQNFGDATRMYVGDSYNASYINQARFQKGQLRFIYFPRSIDPRRFTNLTGTSSTSSDQITQANNELTTSTSSSTTYTDSHLALGLSATSSDQEFNADFTGMGHSDLLLYDREEGVLQIMQLSKQARPQGTFVANPGDDPQQSTRLTQDAPTLVSLGDSIVPSGKWGSSLDIHVGDFDGSGTSDILLYNRDTGKIHLISLTSDLTIKKHVVLDGEGPGWELYVGRFDGHRSSVMMYNRFANPAAYDPGTSTSISDNDNNNSDNNGTDTPTPTPTRTTTPTPTKTATPTPTPTKTVTPTPAPTKTATPTPTPTVTPTPTPTETATPTPTPTSTSTPSPTPTQTVSPTPTPTVAPAPTPTSTSTTTSQPTQTNSAVVSKTSTVSQQTNTTLTDSNSNGDLSGVSLADWEIQGKTANVILLDFDSRFHVRHRQVYTLWHASWEVYVGRFVNTLQDGIFLYNRLEGTGRMLGLNSSLKVTEQQDINDLAGNWMVYSGDFNSSGRAQLLLYDPGVGEAQILTFKSNLAVADTKEYSDWGQNLIPYVGHFGTSSTGIMLYNQEEALSTFLLFDNTLQVVHQYTAKSWDKRWQILVGSFMDRSACQDQGECGSGDDILVLNRETGQLQQYIFSFGRAFEVYDNRARAFERQGVKSTSGEYISARDTTTFTLASTLMTDIHNQELY</sequence>
<evidence type="ECO:0000313" key="3">
    <source>
        <dbReference type="EMBL" id="GHO43088.1"/>
    </source>
</evidence>